<dbReference type="SUPFAM" id="SSF46689">
    <property type="entry name" value="Homeodomain-like"/>
    <property type="match status" value="1"/>
</dbReference>
<comment type="caution">
    <text evidence="5">The sequence shown here is derived from an EMBL/GenBank/DDBJ whole genome shotgun (WGS) entry which is preliminary data.</text>
</comment>
<dbReference type="Proteomes" id="UP001229081">
    <property type="component" value="Unassembled WGS sequence"/>
</dbReference>
<evidence type="ECO:0000256" key="2">
    <source>
        <dbReference type="PROSITE-ProRule" id="PRU00335"/>
    </source>
</evidence>
<dbReference type="InterPro" id="IPR050624">
    <property type="entry name" value="HTH-type_Tx_Regulator"/>
</dbReference>
<evidence type="ECO:0000313" key="6">
    <source>
        <dbReference type="Proteomes" id="UP001229081"/>
    </source>
</evidence>
<name>A0A4R5WKJ2_9MYCO</name>
<reference evidence="5" key="1">
    <citation type="submission" date="2023-06" db="EMBL/GenBank/DDBJ databases">
        <title>Identification of two novel mycobacterium reveal diversities and complexities of Mycobacterium gordonae clade.</title>
        <authorList>
            <person name="Matsumoto Y."/>
            <person name="Nakamura S."/>
            <person name="Motooka D."/>
            <person name="Fukushima K."/>
        </authorList>
    </citation>
    <scope>NUCLEOTIDE SEQUENCE</scope>
    <source>
        <strain evidence="5">TY812</strain>
    </source>
</reference>
<sequence length="231" mass="24893">MTPPSARPYRGIDATERLSARRRQLLEAGLDLLGSPDDPELTVRSVCQRAGLSARYFYESFGDKDEFIERVYDWVIAKLAVNIQSAAATGPPEKQARAGMGVIVRTVAEDARIGRLMFSTKLGNAVVIRKRAESSALFALVTGRHVIDMLRAPENERVKAATHFSVGGVGQTLSAWLDGDVKMEPEELADHLASLLVELTEPSLYQPARASAAPATPAFPDAATDAATSDA</sequence>
<evidence type="ECO:0000256" key="1">
    <source>
        <dbReference type="ARBA" id="ARBA00023125"/>
    </source>
</evidence>
<feature type="domain" description="HTH tetR-type" evidence="4">
    <location>
        <begin position="19"/>
        <end position="79"/>
    </location>
</feature>
<dbReference type="Gene3D" id="1.10.357.10">
    <property type="entry name" value="Tetracycline Repressor, domain 2"/>
    <property type="match status" value="1"/>
</dbReference>
<dbReference type="PANTHER" id="PTHR43479">
    <property type="entry name" value="ACREF/ENVCD OPERON REPRESSOR-RELATED"/>
    <property type="match status" value="1"/>
</dbReference>
<protein>
    <submittedName>
        <fullName evidence="5">TetR/AcrR family transcriptional regulator</fullName>
    </submittedName>
</protein>
<accession>A0A4R5WKJ2</accession>
<dbReference type="RefSeq" id="WP_133436232.1">
    <property type="nucleotide sequence ID" value="NZ_JAUFSA010000001.1"/>
</dbReference>
<organism evidence="5 6">
    <name type="scientific">Mycobacterium paragordonae</name>
    <dbReference type="NCBI Taxonomy" id="1389713"/>
    <lineage>
        <taxon>Bacteria</taxon>
        <taxon>Bacillati</taxon>
        <taxon>Actinomycetota</taxon>
        <taxon>Actinomycetes</taxon>
        <taxon>Mycobacteriales</taxon>
        <taxon>Mycobacteriaceae</taxon>
        <taxon>Mycobacterium</taxon>
    </lineage>
</organism>
<evidence type="ECO:0000313" key="5">
    <source>
        <dbReference type="EMBL" id="MDP7737414.1"/>
    </source>
</evidence>
<dbReference type="AlphaFoldDB" id="A0A4R5WKJ2"/>
<evidence type="ECO:0000259" key="4">
    <source>
        <dbReference type="PROSITE" id="PS50977"/>
    </source>
</evidence>
<dbReference type="InterPro" id="IPR009057">
    <property type="entry name" value="Homeodomain-like_sf"/>
</dbReference>
<dbReference type="GO" id="GO:0003677">
    <property type="term" value="F:DNA binding"/>
    <property type="evidence" value="ECO:0007669"/>
    <property type="project" value="UniProtKB-UniRule"/>
</dbReference>
<keyword evidence="1 2" id="KW-0238">DNA-binding</keyword>
<proteinExistence type="predicted"/>
<evidence type="ECO:0000256" key="3">
    <source>
        <dbReference type="SAM" id="MobiDB-lite"/>
    </source>
</evidence>
<dbReference type="PANTHER" id="PTHR43479:SF11">
    <property type="entry name" value="ACREF_ENVCD OPERON REPRESSOR-RELATED"/>
    <property type="match status" value="1"/>
</dbReference>
<dbReference type="InterPro" id="IPR001647">
    <property type="entry name" value="HTH_TetR"/>
</dbReference>
<feature type="region of interest" description="Disordered" evidence="3">
    <location>
        <begin position="211"/>
        <end position="231"/>
    </location>
</feature>
<dbReference type="EMBL" id="JAUFSA010000001">
    <property type="protein sequence ID" value="MDP7737414.1"/>
    <property type="molecule type" value="Genomic_DNA"/>
</dbReference>
<gene>
    <name evidence="5" type="ORF">QXL92_21955</name>
</gene>
<feature type="DNA-binding region" description="H-T-H motif" evidence="2">
    <location>
        <begin position="42"/>
        <end position="61"/>
    </location>
</feature>
<dbReference type="PROSITE" id="PS50977">
    <property type="entry name" value="HTH_TETR_2"/>
    <property type="match status" value="1"/>
</dbReference>